<evidence type="ECO:0000256" key="1">
    <source>
        <dbReference type="SAM" id="MobiDB-lite"/>
    </source>
</evidence>
<feature type="region of interest" description="Disordered" evidence="1">
    <location>
        <begin position="68"/>
        <end position="89"/>
    </location>
</feature>
<keyword evidence="3" id="KW-1185">Reference proteome</keyword>
<reference evidence="2 3" key="1">
    <citation type="journal article" date="2019" name="Sci. Rep.">
        <title>Orb-weaving spider Araneus ventricosus genome elucidates the spidroin gene catalogue.</title>
        <authorList>
            <person name="Kono N."/>
            <person name="Nakamura H."/>
            <person name="Ohtoshi R."/>
            <person name="Moran D.A.P."/>
            <person name="Shinohara A."/>
            <person name="Yoshida Y."/>
            <person name="Fujiwara M."/>
            <person name="Mori M."/>
            <person name="Tomita M."/>
            <person name="Arakawa K."/>
        </authorList>
    </citation>
    <scope>NUCLEOTIDE SEQUENCE [LARGE SCALE GENOMIC DNA]</scope>
</reference>
<accession>A0A4Y2NJU8</accession>
<evidence type="ECO:0000313" key="2">
    <source>
        <dbReference type="EMBL" id="GBN39795.1"/>
    </source>
</evidence>
<dbReference type="Proteomes" id="UP000499080">
    <property type="component" value="Unassembled WGS sequence"/>
</dbReference>
<dbReference type="EMBL" id="BGPR01009401">
    <property type="protein sequence ID" value="GBN39795.1"/>
    <property type="molecule type" value="Genomic_DNA"/>
</dbReference>
<dbReference type="AlphaFoldDB" id="A0A4Y2NJU8"/>
<proteinExistence type="predicted"/>
<protein>
    <submittedName>
        <fullName evidence="2">Uncharacterized protein</fullName>
    </submittedName>
</protein>
<name>A0A4Y2NJU8_ARAVE</name>
<organism evidence="2 3">
    <name type="scientific">Araneus ventricosus</name>
    <name type="common">Orbweaver spider</name>
    <name type="synonym">Epeira ventricosa</name>
    <dbReference type="NCBI Taxonomy" id="182803"/>
    <lineage>
        <taxon>Eukaryota</taxon>
        <taxon>Metazoa</taxon>
        <taxon>Ecdysozoa</taxon>
        <taxon>Arthropoda</taxon>
        <taxon>Chelicerata</taxon>
        <taxon>Arachnida</taxon>
        <taxon>Araneae</taxon>
        <taxon>Araneomorphae</taxon>
        <taxon>Entelegynae</taxon>
        <taxon>Araneoidea</taxon>
        <taxon>Araneidae</taxon>
        <taxon>Araneus</taxon>
    </lineage>
</organism>
<comment type="caution">
    <text evidence="2">The sequence shown here is derived from an EMBL/GenBank/DDBJ whole genome shotgun (WGS) entry which is preliminary data.</text>
</comment>
<evidence type="ECO:0000313" key="3">
    <source>
        <dbReference type="Proteomes" id="UP000499080"/>
    </source>
</evidence>
<gene>
    <name evidence="2" type="ORF">AVEN_217725_1</name>
</gene>
<sequence length="89" mass="10136">MLIKLKRFANYVRLVYSDVIKVGDNIHLYNVVEREGLNKPLKVATHQKNSPCAFLGVCCVMWNTAPHETASRSNKRRDLATPWRPGANL</sequence>